<comment type="caution">
    <text evidence="1">The sequence shown here is derived from an EMBL/GenBank/DDBJ whole genome shotgun (WGS) entry which is preliminary data.</text>
</comment>
<evidence type="ECO:0008006" key="3">
    <source>
        <dbReference type="Google" id="ProtNLM"/>
    </source>
</evidence>
<dbReference type="Proteomes" id="UP001290101">
    <property type="component" value="Unassembled WGS sequence"/>
</dbReference>
<protein>
    <recommendedName>
        <fullName evidence="3">DUF4304 domain-containing protein</fullName>
    </recommendedName>
</protein>
<keyword evidence="2" id="KW-1185">Reference proteome</keyword>
<dbReference type="EMBL" id="JAXOTQ010000010">
    <property type="protein sequence ID" value="MDZ5489751.1"/>
    <property type="molecule type" value="Genomic_DNA"/>
</dbReference>
<evidence type="ECO:0000313" key="1">
    <source>
        <dbReference type="EMBL" id="MDZ5489751.1"/>
    </source>
</evidence>
<dbReference type="RefSeq" id="WP_322440044.1">
    <property type="nucleotide sequence ID" value="NZ_JAXOTQ010000010.1"/>
</dbReference>
<proteinExistence type="predicted"/>
<accession>A0ABU5JAY7</accession>
<evidence type="ECO:0000313" key="2">
    <source>
        <dbReference type="Proteomes" id="UP001290101"/>
    </source>
</evidence>
<gene>
    <name evidence="1" type="ORF">U2F25_09790</name>
</gene>
<sequence length="239" mass="26517">MSERLVIQRLITAAARSTLHPLGLTQKNRGRTWYDDRGWSLIVVEFQPGRSPGTYVNVGAMWLWTERVFWAFDEGCRLYWRDDATFVSEPPLGEGGWRQQADFLNTDQFTRDVALAVKVAAARVTELRTQLPDVAAVAARLTGRPTRLGESPLWHAFHSGAAAALSGDLSAAARSLTEVVSADLQVEWEHDLAAEASELLGLMNHPVALRRRLVETIGRSRHMLKLPAADLDSGCFGLR</sequence>
<reference evidence="1 2" key="1">
    <citation type="submission" date="2023-12" db="EMBL/GenBank/DDBJ databases">
        <title>Micromonospora sp. nov., isolated from Atacama Desert.</title>
        <authorList>
            <person name="Carro L."/>
            <person name="Golinska P."/>
            <person name="Klenk H.-P."/>
            <person name="Goodfellow M."/>
        </authorList>
    </citation>
    <scope>NUCLEOTIDE SEQUENCE [LARGE SCALE GENOMIC DNA]</scope>
    <source>
        <strain evidence="1 2">4G53</strain>
    </source>
</reference>
<organism evidence="1 2">
    <name type="scientific">Micromonospora sicca</name>
    <dbReference type="NCBI Taxonomy" id="2202420"/>
    <lineage>
        <taxon>Bacteria</taxon>
        <taxon>Bacillati</taxon>
        <taxon>Actinomycetota</taxon>
        <taxon>Actinomycetes</taxon>
        <taxon>Micromonosporales</taxon>
        <taxon>Micromonosporaceae</taxon>
        <taxon>Micromonospora</taxon>
    </lineage>
</organism>
<name>A0ABU5JAY7_9ACTN</name>